<dbReference type="Pfam" id="PF04203">
    <property type="entry name" value="Sortase"/>
    <property type="match status" value="1"/>
</dbReference>
<proteinExistence type="predicted"/>
<sequence length="213" mass="24124">MCIIISTVCNKLYNEPMSPEIIHKKINDILAVVVIALGLYLVITPLYPEISYYIYSLSNNPTNEESIPQRVETINNINTVIYDIPNTLVIPKIGVDSEIFESENPAILNQGLWRRPHTSTPPQGSNTVIVAHRFQYTSGPQTFYNLDKLAIGDTIIAYWDKQKIEYSVTDIRIVNPNEVSIETQTKDTILTLYTCTPLWTAQKRLVVTAKPIL</sequence>
<keyword evidence="2" id="KW-0812">Transmembrane</keyword>
<dbReference type="InterPro" id="IPR005754">
    <property type="entry name" value="Sortase"/>
</dbReference>
<gene>
    <name evidence="3" type="ORF">CO179_04770</name>
</gene>
<dbReference type="GO" id="GO:0016787">
    <property type="term" value="F:hydrolase activity"/>
    <property type="evidence" value="ECO:0007669"/>
    <property type="project" value="UniProtKB-KW"/>
</dbReference>
<reference evidence="4" key="1">
    <citation type="submission" date="2017-09" db="EMBL/GenBank/DDBJ databases">
        <title>Depth-based differentiation of microbial function through sediment-hosted aquifers and enrichment of novel symbionts in the deep terrestrial subsurface.</title>
        <authorList>
            <person name="Probst A.J."/>
            <person name="Ladd B."/>
            <person name="Jarett J.K."/>
            <person name="Geller-Mcgrath D.E."/>
            <person name="Sieber C.M.K."/>
            <person name="Emerson J.B."/>
            <person name="Anantharaman K."/>
            <person name="Thomas B.C."/>
            <person name="Malmstrom R."/>
            <person name="Stieglmeier M."/>
            <person name="Klingl A."/>
            <person name="Woyke T."/>
            <person name="Ryan C.M."/>
            <person name="Banfield J.F."/>
        </authorList>
    </citation>
    <scope>NUCLEOTIDE SEQUENCE [LARGE SCALE GENOMIC DNA]</scope>
</reference>
<evidence type="ECO:0000313" key="3">
    <source>
        <dbReference type="EMBL" id="PJA39642.1"/>
    </source>
</evidence>
<dbReference type="AlphaFoldDB" id="A0A2M7X0J8"/>
<feature type="transmembrane region" description="Helical" evidence="2">
    <location>
        <begin position="29"/>
        <end position="47"/>
    </location>
</feature>
<keyword evidence="2" id="KW-0472">Membrane</keyword>
<accession>A0A2M7X0J8</accession>
<dbReference type="Gene3D" id="2.40.260.10">
    <property type="entry name" value="Sortase"/>
    <property type="match status" value="1"/>
</dbReference>
<dbReference type="InterPro" id="IPR042003">
    <property type="entry name" value="Sortase_E"/>
</dbReference>
<keyword evidence="2" id="KW-1133">Transmembrane helix</keyword>
<dbReference type="CDD" id="cd05830">
    <property type="entry name" value="Sortase_E"/>
    <property type="match status" value="1"/>
</dbReference>
<evidence type="ECO:0000256" key="2">
    <source>
        <dbReference type="SAM" id="Phobius"/>
    </source>
</evidence>
<evidence type="ECO:0008006" key="5">
    <source>
        <dbReference type="Google" id="ProtNLM"/>
    </source>
</evidence>
<comment type="caution">
    <text evidence="3">The sequence shown here is derived from an EMBL/GenBank/DDBJ whole genome shotgun (WGS) entry which is preliminary data.</text>
</comment>
<dbReference type="NCBIfam" id="TIGR01076">
    <property type="entry name" value="sortase_fam"/>
    <property type="match status" value="1"/>
</dbReference>
<dbReference type="SUPFAM" id="SSF63817">
    <property type="entry name" value="Sortase"/>
    <property type="match status" value="1"/>
</dbReference>
<dbReference type="Proteomes" id="UP000231195">
    <property type="component" value="Unassembled WGS sequence"/>
</dbReference>
<dbReference type="EMBL" id="PFWZ01000162">
    <property type="protein sequence ID" value="PJA39642.1"/>
    <property type="molecule type" value="Genomic_DNA"/>
</dbReference>
<protein>
    <recommendedName>
        <fullName evidence="5">Sortase</fullName>
    </recommendedName>
</protein>
<name>A0A2M7X0J8_UNCKA</name>
<dbReference type="InterPro" id="IPR023365">
    <property type="entry name" value="Sortase_dom-sf"/>
</dbReference>
<evidence type="ECO:0000313" key="4">
    <source>
        <dbReference type="Proteomes" id="UP000231195"/>
    </source>
</evidence>
<keyword evidence="1" id="KW-0378">Hydrolase</keyword>
<organism evidence="3 4">
    <name type="scientific">candidate division WWE3 bacterium CG_4_9_14_3_um_filter_39_7</name>
    <dbReference type="NCBI Taxonomy" id="1975080"/>
    <lineage>
        <taxon>Bacteria</taxon>
        <taxon>Katanobacteria</taxon>
    </lineage>
</organism>
<evidence type="ECO:0000256" key="1">
    <source>
        <dbReference type="ARBA" id="ARBA00022801"/>
    </source>
</evidence>